<evidence type="ECO:0000313" key="7">
    <source>
        <dbReference type="Proteomes" id="UP001597497"/>
    </source>
</evidence>
<keyword evidence="2 5" id="KW-0812">Transmembrane</keyword>
<evidence type="ECO:0000256" key="3">
    <source>
        <dbReference type="ARBA" id="ARBA00022989"/>
    </source>
</evidence>
<keyword evidence="7" id="KW-1185">Reference proteome</keyword>
<dbReference type="NCBIfam" id="NF002796">
    <property type="entry name" value="PRK02935.1"/>
    <property type="match status" value="1"/>
</dbReference>
<dbReference type="Proteomes" id="UP001597497">
    <property type="component" value="Unassembled WGS sequence"/>
</dbReference>
<evidence type="ECO:0000256" key="5">
    <source>
        <dbReference type="SAM" id="Phobius"/>
    </source>
</evidence>
<evidence type="ECO:0000256" key="1">
    <source>
        <dbReference type="ARBA" id="ARBA00022475"/>
    </source>
</evidence>
<keyword evidence="4 5" id="KW-0472">Membrane</keyword>
<reference evidence="7" key="1">
    <citation type="journal article" date="2019" name="Int. J. Syst. Evol. Microbiol.">
        <title>The Global Catalogue of Microorganisms (GCM) 10K type strain sequencing project: providing services to taxonomists for standard genome sequencing and annotation.</title>
        <authorList>
            <consortium name="The Broad Institute Genomics Platform"/>
            <consortium name="The Broad Institute Genome Sequencing Center for Infectious Disease"/>
            <person name="Wu L."/>
            <person name="Ma J."/>
        </authorList>
    </citation>
    <scope>NUCLEOTIDE SEQUENCE [LARGE SCALE GENOMIC DNA]</scope>
    <source>
        <strain evidence="7">KCTC 33676</strain>
    </source>
</reference>
<dbReference type="InterPro" id="IPR020912">
    <property type="entry name" value="UPF0295"/>
</dbReference>
<gene>
    <name evidence="6" type="ORF">ACFSUC_13155</name>
</gene>
<name>A0ABW5RBS0_9BACL</name>
<feature type="transmembrane region" description="Helical" evidence="5">
    <location>
        <begin position="12"/>
        <end position="36"/>
    </location>
</feature>
<comment type="caution">
    <text evidence="6">The sequence shown here is derived from an EMBL/GenBank/DDBJ whole genome shotgun (WGS) entry which is preliminary data.</text>
</comment>
<protein>
    <submittedName>
        <fullName evidence="6">DUF2614 family zinc ribbon-containing protein</fullName>
    </submittedName>
</protein>
<dbReference type="EMBL" id="JBHUMM010000042">
    <property type="protein sequence ID" value="MFD2672511.1"/>
    <property type="molecule type" value="Genomic_DNA"/>
</dbReference>
<feature type="transmembrane region" description="Helical" evidence="5">
    <location>
        <begin position="42"/>
        <end position="65"/>
    </location>
</feature>
<dbReference type="Pfam" id="PF11023">
    <property type="entry name" value="DUF2614"/>
    <property type="match status" value="1"/>
</dbReference>
<organism evidence="6 7">
    <name type="scientific">Marinicrinis sediminis</name>
    <dbReference type="NCBI Taxonomy" id="1652465"/>
    <lineage>
        <taxon>Bacteria</taxon>
        <taxon>Bacillati</taxon>
        <taxon>Bacillota</taxon>
        <taxon>Bacilli</taxon>
        <taxon>Bacillales</taxon>
        <taxon>Paenibacillaceae</taxon>
    </lineage>
</organism>
<keyword evidence="1" id="KW-1003">Cell membrane</keyword>
<proteinExistence type="predicted"/>
<dbReference type="RefSeq" id="WP_379930077.1">
    <property type="nucleotide sequence ID" value="NZ_JBHUMM010000042.1"/>
</dbReference>
<keyword evidence="3 5" id="KW-1133">Transmembrane helix</keyword>
<evidence type="ECO:0000256" key="4">
    <source>
        <dbReference type="ARBA" id="ARBA00023136"/>
    </source>
</evidence>
<evidence type="ECO:0000256" key="2">
    <source>
        <dbReference type="ARBA" id="ARBA00022692"/>
    </source>
</evidence>
<accession>A0ABW5RBS0</accession>
<sequence>MKLKSSKINEFRLWGLLLTLAGMGVMIIGTAGVLLWGDKGKILMFVMMFFGSIFLMASMAVYFWAGMMSTSTVALECPNCGKQTKMIGKTDRCMYCKTILTVDPEYAPEKQSTPSETKEL</sequence>
<evidence type="ECO:0000313" key="6">
    <source>
        <dbReference type="EMBL" id="MFD2672511.1"/>
    </source>
</evidence>